<organism evidence="1 2">
    <name type="scientific">Nostoc piscinale CENA21</name>
    <dbReference type="NCBI Taxonomy" id="224013"/>
    <lineage>
        <taxon>Bacteria</taxon>
        <taxon>Bacillati</taxon>
        <taxon>Cyanobacteriota</taxon>
        <taxon>Cyanophyceae</taxon>
        <taxon>Nostocales</taxon>
        <taxon>Nostocaceae</taxon>
        <taxon>Nostoc</taxon>
    </lineage>
</organism>
<reference evidence="1 2" key="2">
    <citation type="journal article" date="2016" name="Genome Announc.">
        <title>Draft Genome Sequence of the N2-Fixing Cyanobacterium Nostoc piscinale CENA21, Isolated from the Brazilian Amazon Floodplain.</title>
        <authorList>
            <person name="Leao T."/>
            <person name="Guimaraes P.I."/>
            <person name="de Melo A.G."/>
            <person name="Ramos R.T."/>
            <person name="Leao P.N."/>
            <person name="Silva A."/>
            <person name="Fiore M.F."/>
            <person name="Schneider M.P."/>
        </authorList>
    </citation>
    <scope>NUCLEOTIDE SEQUENCE [LARGE SCALE GENOMIC DNA]</scope>
    <source>
        <strain evidence="1 2">CENA21</strain>
    </source>
</reference>
<dbReference type="PATRIC" id="fig|224013.5.peg.4354"/>
<dbReference type="EMBL" id="CP012036">
    <property type="protein sequence ID" value="ALF54334.1"/>
    <property type="molecule type" value="Genomic_DNA"/>
</dbReference>
<dbReference type="Gene3D" id="3.40.50.2000">
    <property type="entry name" value="Glycogen Phosphorylase B"/>
    <property type="match status" value="1"/>
</dbReference>
<accession>A0A0M4SYK5</accession>
<evidence type="ECO:0008006" key="3">
    <source>
        <dbReference type="Google" id="ProtNLM"/>
    </source>
</evidence>
<dbReference type="Proteomes" id="UP000062645">
    <property type="component" value="Chromosome"/>
</dbReference>
<proteinExistence type="predicted"/>
<sequence length="413" mass="48903">MLKQNIIYLTKLLNSLIEFVFIEKRLPQRLTENYIFQYPSFIKSYFNNKYKIIKYENIAVVDLNNVQKRYLFQILYFLSMSHTQLIFIWDFNIKNYIKLGYEGRRLLSIKNLKIVNKIPDNLKITTLVTENLQQHNYSVKPEKLRILVEQDVAQKPCSESFLIPYSVHPSFLQNYQQYTNKLSKFRSNHRLWSILFSGNVGFVGDKHLVERYYGVPSRDRSVEFLIKHTKQLNIKVIDNIWERKHLTKKAEKYSNYSLLLCQKKGLQEKWLIELSNANFFLALPGGYMLMCHNVIEAMSVGTIPIISYENWLYPNLIHGKNCLVYKTLDEMYDLIDQITKIDNDTIKTMKKNVINYYDEYLSYYKVVDFIKNYKGTNLYLYFNNENAEILKNVTNESILSCGGGLQNIANKNL</sequence>
<protein>
    <recommendedName>
        <fullName evidence="3">Exostosin GT47 domain-containing protein</fullName>
    </recommendedName>
</protein>
<dbReference type="AlphaFoldDB" id="A0A0M4SYK5"/>
<evidence type="ECO:0000313" key="1">
    <source>
        <dbReference type="EMBL" id="ALF54334.1"/>
    </source>
</evidence>
<dbReference type="KEGG" id="npz:ACX27_18195"/>
<gene>
    <name evidence="1" type="ORF">ACX27_18195</name>
</gene>
<dbReference type="SUPFAM" id="SSF53756">
    <property type="entry name" value="UDP-Glycosyltransferase/glycogen phosphorylase"/>
    <property type="match status" value="1"/>
</dbReference>
<dbReference type="STRING" id="224013.ACX27_18195"/>
<dbReference type="OrthoDB" id="5696983at2"/>
<dbReference type="RefSeq" id="WP_062294857.1">
    <property type="nucleotide sequence ID" value="NZ_CP012036.1"/>
</dbReference>
<keyword evidence="2" id="KW-1185">Reference proteome</keyword>
<reference evidence="2" key="1">
    <citation type="submission" date="2015-07" db="EMBL/GenBank/DDBJ databases">
        <title>Genome Of Nitrogen-Fixing Cyanobacterium Nostoc piscinale CENA21 From Solimoes/Amazon River Floodplain Sediments And Comparative Genomics To Uncover Biosynthetic Natural Products Potential.</title>
        <authorList>
            <person name="Leao T.F."/>
            <person name="Leao P.N."/>
            <person name="Guimaraes P.I."/>
            <person name="de Melo A.G.C."/>
            <person name="Ramos R.T.J."/>
            <person name="Silva A."/>
            <person name="Fiore M.F."/>
            <person name="Schneider M.P.C."/>
        </authorList>
    </citation>
    <scope>NUCLEOTIDE SEQUENCE [LARGE SCALE GENOMIC DNA]</scope>
    <source>
        <strain evidence="2">CENA21</strain>
    </source>
</reference>
<evidence type="ECO:0000313" key="2">
    <source>
        <dbReference type="Proteomes" id="UP000062645"/>
    </source>
</evidence>
<name>A0A0M4SYK5_9NOSO</name>